<dbReference type="InterPro" id="IPR002321">
    <property type="entry name" value="Cyt_c_II"/>
</dbReference>
<reference evidence="2 3" key="1">
    <citation type="journal article" date="2013" name="Genome Announc.">
        <title>Draft Genome Sequence of an Alphaproteobacterium, Caenispirillum salinarum AK4(T), Isolated from a Solar Saltern.</title>
        <authorList>
            <person name="Khatri I."/>
            <person name="Singh A."/>
            <person name="Korpole S."/>
            <person name="Pinnaka A.K."/>
            <person name="Subramanian S."/>
        </authorList>
    </citation>
    <scope>NUCLEOTIDE SEQUENCE [LARGE SCALE GENOMIC DNA]</scope>
    <source>
        <strain evidence="2 3">AK4</strain>
    </source>
</reference>
<keyword evidence="1" id="KW-0732">Signal</keyword>
<feature type="chain" id="PRO_5003930240" evidence="1">
    <location>
        <begin position="24"/>
        <end position="161"/>
    </location>
</feature>
<dbReference type="Pfam" id="PF01322">
    <property type="entry name" value="Cytochrom_C_2"/>
    <property type="match status" value="1"/>
</dbReference>
<sequence>MIRSRPVLAVFPGLMIAGAGLFAALPASSHTTGAPPLVEERQAAMEDMKDAMKVLGPMVKGEAPFDAAQAAEAAAVIHGVSTRIPDFYPTDSTYYEPGHALPAVWEESDAFRDEAAEALEAAAALREAVDGAGAAAAIAPAVKEVAETCRACHDDFKKDED</sequence>
<gene>
    <name evidence="2" type="ORF">C882_3919</name>
</gene>
<dbReference type="GO" id="GO:0009055">
    <property type="term" value="F:electron transfer activity"/>
    <property type="evidence" value="ECO:0007669"/>
    <property type="project" value="InterPro"/>
</dbReference>
<dbReference type="EMBL" id="ANHY01000006">
    <property type="protein sequence ID" value="EKV31546.1"/>
    <property type="molecule type" value="Genomic_DNA"/>
</dbReference>
<evidence type="ECO:0000313" key="3">
    <source>
        <dbReference type="Proteomes" id="UP000009881"/>
    </source>
</evidence>
<dbReference type="AlphaFoldDB" id="K9HTE1"/>
<evidence type="ECO:0000256" key="1">
    <source>
        <dbReference type="SAM" id="SignalP"/>
    </source>
</evidence>
<dbReference type="GO" id="GO:0022900">
    <property type="term" value="P:electron transport chain"/>
    <property type="evidence" value="ECO:0007669"/>
    <property type="project" value="InterPro"/>
</dbReference>
<comment type="caution">
    <text evidence="2">The sequence shown here is derived from an EMBL/GenBank/DDBJ whole genome shotgun (WGS) entry which is preliminary data.</text>
</comment>
<dbReference type="STRING" id="1238182.C882_3919"/>
<dbReference type="GO" id="GO:0005506">
    <property type="term" value="F:iron ion binding"/>
    <property type="evidence" value="ECO:0007669"/>
    <property type="project" value="InterPro"/>
</dbReference>
<accession>K9HTE1</accession>
<feature type="signal peptide" evidence="1">
    <location>
        <begin position="1"/>
        <end position="23"/>
    </location>
</feature>
<name>K9HTE1_9PROT</name>
<dbReference type="GO" id="GO:0020037">
    <property type="term" value="F:heme binding"/>
    <property type="evidence" value="ECO:0007669"/>
    <property type="project" value="InterPro"/>
</dbReference>
<dbReference type="eggNOG" id="COG3909">
    <property type="taxonomic scope" value="Bacteria"/>
</dbReference>
<dbReference type="Gene3D" id="1.20.120.10">
    <property type="entry name" value="Cytochrome c/b562"/>
    <property type="match status" value="1"/>
</dbReference>
<keyword evidence="3" id="KW-1185">Reference proteome</keyword>
<dbReference type="SUPFAM" id="SSF47175">
    <property type="entry name" value="Cytochromes"/>
    <property type="match status" value="1"/>
</dbReference>
<dbReference type="InterPro" id="IPR010980">
    <property type="entry name" value="Cyt_c/b562"/>
</dbReference>
<evidence type="ECO:0000313" key="2">
    <source>
        <dbReference type="EMBL" id="EKV31546.1"/>
    </source>
</evidence>
<dbReference type="Proteomes" id="UP000009881">
    <property type="component" value="Unassembled WGS sequence"/>
</dbReference>
<organism evidence="2 3">
    <name type="scientific">Caenispirillum salinarum AK4</name>
    <dbReference type="NCBI Taxonomy" id="1238182"/>
    <lineage>
        <taxon>Bacteria</taxon>
        <taxon>Pseudomonadati</taxon>
        <taxon>Pseudomonadota</taxon>
        <taxon>Alphaproteobacteria</taxon>
        <taxon>Rhodospirillales</taxon>
        <taxon>Novispirillaceae</taxon>
        <taxon>Caenispirillum</taxon>
    </lineage>
</organism>
<dbReference type="RefSeq" id="WP_009540027.1">
    <property type="nucleotide sequence ID" value="NZ_ANHY01000006.1"/>
</dbReference>
<protein>
    <submittedName>
        <fullName evidence="2">Cytochrome c</fullName>
    </submittedName>
</protein>
<proteinExistence type="predicted"/>
<dbReference type="PROSITE" id="PS51009">
    <property type="entry name" value="CYTCII"/>
    <property type="match status" value="1"/>
</dbReference>